<dbReference type="InterPro" id="IPR000595">
    <property type="entry name" value="cNMP-bd_dom"/>
</dbReference>
<name>A0A964TBE7_9FLAO</name>
<dbReference type="CDD" id="cd00038">
    <property type="entry name" value="CAP_ED"/>
    <property type="match status" value="1"/>
</dbReference>
<dbReference type="Pfam" id="PF00027">
    <property type="entry name" value="cNMP_binding"/>
    <property type="match status" value="1"/>
</dbReference>
<gene>
    <name evidence="2" type="ORF">GTQ34_00845</name>
</gene>
<dbReference type="SUPFAM" id="SSF51206">
    <property type="entry name" value="cAMP-binding domain-like"/>
    <property type="match status" value="1"/>
</dbReference>
<dbReference type="InterPro" id="IPR018490">
    <property type="entry name" value="cNMP-bd_dom_sf"/>
</dbReference>
<dbReference type="EMBL" id="JAAABI010000001">
    <property type="protein sequence ID" value="NAY90451.1"/>
    <property type="molecule type" value="Genomic_DNA"/>
</dbReference>
<proteinExistence type="predicted"/>
<feature type="domain" description="Cyclic nucleotide-binding" evidence="1">
    <location>
        <begin position="19"/>
        <end position="101"/>
    </location>
</feature>
<evidence type="ECO:0000313" key="2">
    <source>
        <dbReference type="EMBL" id="NAY90451.1"/>
    </source>
</evidence>
<dbReference type="Proteomes" id="UP000667650">
    <property type="component" value="Unassembled WGS sequence"/>
</dbReference>
<sequence>MSLEDSEFEYFCSLLEENTFKKKEYLLQSGQLCNHHYFIIECLVRTFYFDDSGTEKIVQFGIENWWVTNMDSFIKQKPSSVNIQALEPTTTLSIRKDILDSTYDKLPKIERLFRIITENWLIAQQRNSHFYMKASSKDRYFGLIKSIPNFTQRVPQYMIASYLDITPEYLSELRKTH</sequence>
<reference evidence="2" key="1">
    <citation type="submission" date="2020-01" db="EMBL/GenBank/DDBJ databases">
        <title>Muricauda ochracea sp. nov., isolated from a tidal flat of Garorim bay in Korea.</title>
        <authorList>
            <person name="Kim D."/>
            <person name="Yoo Y."/>
            <person name="Kim J.-J."/>
        </authorList>
    </citation>
    <scope>NUCLEOTIDE SEQUENCE</scope>
    <source>
        <strain evidence="2">JGD-17</strain>
    </source>
</reference>
<dbReference type="Gene3D" id="2.60.120.10">
    <property type="entry name" value="Jelly Rolls"/>
    <property type="match status" value="1"/>
</dbReference>
<protein>
    <submittedName>
        <fullName evidence="2">Cyclic nucleotide-binding domain-containing protein</fullName>
    </submittedName>
</protein>
<evidence type="ECO:0000313" key="3">
    <source>
        <dbReference type="Proteomes" id="UP000667650"/>
    </source>
</evidence>
<keyword evidence="3" id="KW-1185">Reference proteome</keyword>
<comment type="caution">
    <text evidence="2">The sequence shown here is derived from an EMBL/GenBank/DDBJ whole genome shotgun (WGS) entry which is preliminary data.</text>
</comment>
<evidence type="ECO:0000259" key="1">
    <source>
        <dbReference type="Pfam" id="PF00027"/>
    </source>
</evidence>
<dbReference type="AlphaFoldDB" id="A0A964TBE7"/>
<dbReference type="RefSeq" id="WP_166521867.1">
    <property type="nucleotide sequence ID" value="NZ_JAAABI010000001.1"/>
</dbReference>
<organism evidence="2 3">
    <name type="scientific">Flagellimonas ochracea</name>
    <dbReference type="NCBI Taxonomy" id="2696472"/>
    <lineage>
        <taxon>Bacteria</taxon>
        <taxon>Pseudomonadati</taxon>
        <taxon>Bacteroidota</taxon>
        <taxon>Flavobacteriia</taxon>
        <taxon>Flavobacteriales</taxon>
        <taxon>Flavobacteriaceae</taxon>
        <taxon>Flagellimonas</taxon>
    </lineage>
</organism>
<accession>A0A964TBE7</accession>
<dbReference type="InterPro" id="IPR014710">
    <property type="entry name" value="RmlC-like_jellyroll"/>
</dbReference>